<evidence type="ECO:0000259" key="2">
    <source>
        <dbReference type="Pfam" id="PF00561"/>
    </source>
</evidence>
<dbReference type="STRING" id="400055.SAMN04490243_0554"/>
<name>A0A1I6FSM3_9FLAO</name>
<dbReference type="PANTHER" id="PTHR46118">
    <property type="entry name" value="PROTEIN ABHD11"/>
    <property type="match status" value="1"/>
</dbReference>
<organism evidence="3 4">
    <name type="scientific">Robiginitalea myxolifaciens</name>
    <dbReference type="NCBI Taxonomy" id="400055"/>
    <lineage>
        <taxon>Bacteria</taxon>
        <taxon>Pseudomonadati</taxon>
        <taxon>Bacteroidota</taxon>
        <taxon>Flavobacteriia</taxon>
        <taxon>Flavobacteriales</taxon>
        <taxon>Flavobacteriaceae</taxon>
        <taxon>Robiginitalea</taxon>
    </lineage>
</organism>
<dbReference type="PRINTS" id="PR00111">
    <property type="entry name" value="ABHYDROLASE"/>
</dbReference>
<dbReference type="InterPro" id="IPR029058">
    <property type="entry name" value="AB_hydrolase_fold"/>
</dbReference>
<reference evidence="3 4" key="1">
    <citation type="submission" date="2016-10" db="EMBL/GenBank/DDBJ databases">
        <authorList>
            <person name="de Groot N.N."/>
        </authorList>
    </citation>
    <scope>NUCLEOTIDE SEQUENCE [LARGE SCALE GENOMIC DNA]</scope>
    <source>
        <strain evidence="3 4">DSM 21019</strain>
    </source>
</reference>
<protein>
    <submittedName>
        <fullName evidence="3">Pimeloyl-ACP methyl ester carboxylesterase</fullName>
    </submittedName>
</protein>
<evidence type="ECO:0000313" key="4">
    <source>
        <dbReference type="Proteomes" id="UP000199534"/>
    </source>
</evidence>
<dbReference type="Gene3D" id="3.40.50.1820">
    <property type="entry name" value="alpha/beta hydrolase"/>
    <property type="match status" value="1"/>
</dbReference>
<sequence length="256" mass="28540">MQQLYSKVLGEGKPLLILHGFLGMSDNWKTLGQRYAAAGWEVHLLDQRNHGRSFWSDHFNFNLMAEDVRRYMDDKQVASATVIGHSMGGKTAMTLAAAFPSRVRKLVVADIGPKAYPPHHHTILNALNGLTPEDLKSRTAADEALAQKIPEWGVRQFLLKNLYWVEPGTLGLRFNLEVLSQSMEAIGEALPQGAHFAGPVCFIRGGASDYIQEEDMSLIHNHFPNATLKTIAGAGHWLHAEKPDEFFAISSEFMEF</sequence>
<proteinExistence type="predicted"/>
<gene>
    <name evidence="3" type="ORF">SAMN04490243_0554</name>
</gene>
<accession>A0A1I6FSM3</accession>
<dbReference type="OrthoDB" id="9808398at2"/>
<dbReference type="Proteomes" id="UP000199534">
    <property type="component" value="Unassembled WGS sequence"/>
</dbReference>
<dbReference type="AlphaFoldDB" id="A0A1I6FSM3"/>
<evidence type="ECO:0000256" key="1">
    <source>
        <dbReference type="ARBA" id="ARBA00022801"/>
    </source>
</evidence>
<dbReference type="RefSeq" id="WP_092980489.1">
    <property type="nucleotide sequence ID" value="NZ_FOYQ01000001.1"/>
</dbReference>
<keyword evidence="4" id="KW-1185">Reference proteome</keyword>
<evidence type="ECO:0000313" key="3">
    <source>
        <dbReference type="EMBL" id="SFR32797.1"/>
    </source>
</evidence>
<dbReference type="InterPro" id="IPR000073">
    <property type="entry name" value="AB_hydrolase_1"/>
</dbReference>
<dbReference type="PANTHER" id="PTHR46118:SF4">
    <property type="entry name" value="PROTEIN ABHD11"/>
    <property type="match status" value="1"/>
</dbReference>
<dbReference type="EMBL" id="FOYQ01000001">
    <property type="protein sequence ID" value="SFR32797.1"/>
    <property type="molecule type" value="Genomic_DNA"/>
</dbReference>
<dbReference type="Pfam" id="PF00561">
    <property type="entry name" value="Abhydrolase_1"/>
    <property type="match status" value="1"/>
</dbReference>
<keyword evidence="1" id="KW-0378">Hydrolase</keyword>
<feature type="domain" description="AB hydrolase-1" evidence="2">
    <location>
        <begin position="13"/>
        <end position="243"/>
    </location>
</feature>
<dbReference type="SUPFAM" id="SSF53474">
    <property type="entry name" value="alpha/beta-Hydrolases"/>
    <property type="match status" value="1"/>
</dbReference>
<dbReference type="GO" id="GO:0016787">
    <property type="term" value="F:hydrolase activity"/>
    <property type="evidence" value="ECO:0007669"/>
    <property type="project" value="UniProtKB-KW"/>
</dbReference>